<dbReference type="CDD" id="cd00067">
    <property type="entry name" value="GAL4"/>
    <property type="match status" value="1"/>
</dbReference>
<feature type="domain" description="Zn(2)-C6 fungal-type" evidence="7">
    <location>
        <begin position="50"/>
        <end position="79"/>
    </location>
</feature>
<evidence type="ECO:0000256" key="5">
    <source>
        <dbReference type="ARBA" id="ARBA00023163"/>
    </source>
</evidence>
<dbReference type="GO" id="GO:0000981">
    <property type="term" value="F:DNA-binding transcription factor activity, RNA polymerase II-specific"/>
    <property type="evidence" value="ECO:0007669"/>
    <property type="project" value="InterPro"/>
</dbReference>
<reference evidence="8" key="1">
    <citation type="submission" date="2021-12" db="EMBL/GenBank/DDBJ databases">
        <title>Convergent genome expansion in fungi linked to evolution of root-endophyte symbiosis.</title>
        <authorList>
            <consortium name="DOE Joint Genome Institute"/>
            <person name="Ke Y.-H."/>
            <person name="Bonito G."/>
            <person name="Liao H.-L."/>
            <person name="Looney B."/>
            <person name="Rojas-Flechas A."/>
            <person name="Nash J."/>
            <person name="Hameed K."/>
            <person name="Schadt C."/>
            <person name="Martin F."/>
            <person name="Crous P.W."/>
            <person name="Miettinen O."/>
            <person name="Magnuson J.K."/>
            <person name="Labbe J."/>
            <person name="Jacobson D."/>
            <person name="Doktycz M.J."/>
            <person name="Veneault-Fourrey C."/>
            <person name="Kuo A."/>
            <person name="Mondo S."/>
            <person name="Calhoun S."/>
            <person name="Riley R."/>
            <person name="Ohm R."/>
            <person name="LaButti K."/>
            <person name="Andreopoulos B."/>
            <person name="Pangilinan J."/>
            <person name="Nolan M."/>
            <person name="Tritt A."/>
            <person name="Clum A."/>
            <person name="Lipzen A."/>
            <person name="Daum C."/>
            <person name="Barry K."/>
            <person name="Grigoriev I.V."/>
            <person name="Vilgalys R."/>
        </authorList>
    </citation>
    <scope>NUCLEOTIDE SEQUENCE</scope>
    <source>
        <strain evidence="8">PMI_201</strain>
    </source>
</reference>
<proteinExistence type="predicted"/>
<keyword evidence="3" id="KW-0805">Transcription regulation</keyword>
<dbReference type="GeneID" id="70247116"/>
<dbReference type="SMART" id="SM00066">
    <property type="entry name" value="GAL4"/>
    <property type="match status" value="1"/>
</dbReference>
<dbReference type="InterPro" id="IPR036864">
    <property type="entry name" value="Zn2-C6_fun-type_DNA-bd_sf"/>
</dbReference>
<evidence type="ECO:0000256" key="4">
    <source>
        <dbReference type="ARBA" id="ARBA00023125"/>
    </source>
</evidence>
<comment type="caution">
    <text evidence="8">The sequence shown here is derived from an EMBL/GenBank/DDBJ whole genome shotgun (WGS) entry which is preliminary data.</text>
</comment>
<dbReference type="PANTHER" id="PTHR47660:SF3">
    <property type="entry name" value="FINGER DOMAIN PROTEIN, PUTATIVE (AFU_ORTHOLOGUE AFUA_4G03310)-RELATED"/>
    <property type="match status" value="1"/>
</dbReference>
<keyword evidence="2" id="KW-0862">Zinc</keyword>
<dbReference type="AlphaFoldDB" id="A0AAD4KKC7"/>
<keyword evidence="6" id="KW-0539">Nucleus</keyword>
<evidence type="ECO:0000256" key="3">
    <source>
        <dbReference type="ARBA" id="ARBA00023015"/>
    </source>
</evidence>
<organism evidence="8 9">
    <name type="scientific">Talaromyces proteolyticus</name>
    <dbReference type="NCBI Taxonomy" id="1131652"/>
    <lineage>
        <taxon>Eukaryota</taxon>
        <taxon>Fungi</taxon>
        <taxon>Dikarya</taxon>
        <taxon>Ascomycota</taxon>
        <taxon>Pezizomycotina</taxon>
        <taxon>Eurotiomycetes</taxon>
        <taxon>Eurotiomycetidae</taxon>
        <taxon>Eurotiales</taxon>
        <taxon>Trichocomaceae</taxon>
        <taxon>Talaromyces</taxon>
        <taxon>Talaromyces sect. Bacilispori</taxon>
    </lineage>
</organism>
<dbReference type="InterPro" id="IPR013087">
    <property type="entry name" value="Znf_C2H2_type"/>
</dbReference>
<dbReference type="SUPFAM" id="SSF57701">
    <property type="entry name" value="Zn2/Cys6 DNA-binding domain"/>
    <property type="match status" value="1"/>
</dbReference>
<dbReference type="GO" id="GO:0008270">
    <property type="term" value="F:zinc ion binding"/>
    <property type="evidence" value="ECO:0007669"/>
    <property type="project" value="InterPro"/>
</dbReference>
<evidence type="ECO:0000313" key="9">
    <source>
        <dbReference type="Proteomes" id="UP001201262"/>
    </source>
</evidence>
<name>A0AAD4KKC7_9EURO</name>
<dbReference type="EMBL" id="JAJTJA010000009">
    <property type="protein sequence ID" value="KAH8694290.1"/>
    <property type="molecule type" value="Genomic_DNA"/>
</dbReference>
<dbReference type="Gene3D" id="4.10.240.10">
    <property type="entry name" value="Zn(2)-C6 fungal-type DNA-binding domain"/>
    <property type="match status" value="1"/>
</dbReference>
<evidence type="ECO:0000259" key="7">
    <source>
        <dbReference type="PROSITE" id="PS50048"/>
    </source>
</evidence>
<keyword evidence="1" id="KW-0479">Metal-binding</keyword>
<protein>
    <recommendedName>
        <fullName evidence="7">Zn(2)-C6 fungal-type domain-containing protein</fullName>
    </recommendedName>
</protein>
<dbReference type="Pfam" id="PF12874">
    <property type="entry name" value="zf-met"/>
    <property type="match status" value="1"/>
</dbReference>
<gene>
    <name evidence="8" type="ORF">BGW36DRAFT_384678</name>
</gene>
<dbReference type="PROSITE" id="PS50048">
    <property type="entry name" value="ZN2_CY6_FUNGAL_2"/>
    <property type="match status" value="1"/>
</dbReference>
<dbReference type="Pfam" id="PF00172">
    <property type="entry name" value="Zn_clus"/>
    <property type="match status" value="1"/>
</dbReference>
<evidence type="ECO:0000256" key="1">
    <source>
        <dbReference type="ARBA" id="ARBA00022723"/>
    </source>
</evidence>
<keyword evidence="9" id="KW-1185">Reference proteome</keyword>
<dbReference type="RefSeq" id="XP_046069960.1">
    <property type="nucleotide sequence ID" value="XM_046216829.1"/>
</dbReference>
<keyword evidence="5" id="KW-0804">Transcription</keyword>
<evidence type="ECO:0000256" key="2">
    <source>
        <dbReference type="ARBA" id="ARBA00022833"/>
    </source>
</evidence>
<accession>A0AAD4KKC7</accession>
<dbReference type="GO" id="GO:0003677">
    <property type="term" value="F:DNA binding"/>
    <property type="evidence" value="ECO:0007669"/>
    <property type="project" value="UniProtKB-KW"/>
</dbReference>
<sequence length="503" mass="57225">MNQMEMPNSKAELPAILFCSICDKPFSKEAQWKRHIAYCRKATGRTRPRSCRACNQSKIKCDFQPRCNQCKRKGIQCIYDQNSTKKAQQKCKKGVNDEANLDHVRSPDPGRAPLELAFSDLEPFSSHSNSGILPVETTSEVLRGGFHGDILHKKRPTNLFTFDKFARRAGNDVLGETDWLVSDEVYPEISQHEFFSNQQRNMEALYLGNTASVFNELSPFLASTEIVGRNFTKNRFSSTSQLYANMIIDMIRTYPQMMIRRETFPPFVHPHLENDAHGEGLPFPLENCMGISHLFALRDTESQSFPWSIVLTEMNSFINKFAVLSKNEALAALEASLMYLIMRATSRGSAAQDSMEDTEMILIHQTICKRAIELSDGFNTTEMAMANRKWKEWIFRESCRRVVCVWFAISLVFCVQAGIPCHMTSAFREMALPSTKTEWEASNETQWQAEYKSAEARRSQLSRFADLLSAYEIGDIAKLNSWNAGIDNLGILLNLALHVVAQR</sequence>
<evidence type="ECO:0000313" key="8">
    <source>
        <dbReference type="EMBL" id="KAH8694290.1"/>
    </source>
</evidence>
<evidence type="ECO:0000256" key="6">
    <source>
        <dbReference type="ARBA" id="ARBA00023242"/>
    </source>
</evidence>
<dbReference type="PANTHER" id="PTHR47660">
    <property type="entry name" value="TRANSCRIPTION FACTOR WITH C2H2 AND ZN(2)-CYS(6) DNA BINDING DOMAIN (EUROFUNG)-RELATED-RELATED"/>
    <property type="match status" value="1"/>
</dbReference>
<dbReference type="InterPro" id="IPR001138">
    <property type="entry name" value="Zn2Cys6_DnaBD"/>
</dbReference>
<dbReference type="Proteomes" id="UP001201262">
    <property type="component" value="Unassembled WGS sequence"/>
</dbReference>
<keyword evidence="4" id="KW-0238">DNA-binding</keyword>